<evidence type="ECO:0000313" key="1">
    <source>
        <dbReference type="EMBL" id="MCK2212323.1"/>
    </source>
</evidence>
<protein>
    <recommendedName>
        <fullName evidence="3">Squalene/phytoene synthase family protein</fullName>
    </recommendedName>
</protein>
<evidence type="ECO:0008006" key="3">
    <source>
        <dbReference type="Google" id="ProtNLM"/>
    </source>
</evidence>
<reference evidence="1 2" key="1">
    <citation type="submission" date="2022-04" db="EMBL/GenBank/DDBJ databases">
        <title>Genome draft of Actinomadura sp. ATCC 31491.</title>
        <authorList>
            <person name="Shi X."/>
            <person name="Du Y."/>
        </authorList>
    </citation>
    <scope>NUCLEOTIDE SEQUENCE [LARGE SCALE GENOMIC DNA]</scope>
    <source>
        <strain evidence="1 2">ATCC 31491</strain>
    </source>
</reference>
<evidence type="ECO:0000313" key="2">
    <source>
        <dbReference type="Proteomes" id="UP001317259"/>
    </source>
</evidence>
<dbReference type="EMBL" id="JAKRKC020000001">
    <property type="protein sequence ID" value="MCK2212323.1"/>
    <property type="molecule type" value="Genomic_DNA"/>
</dbReference>
<keyword evidence="2" id="KW-1185">Reference proteome</keyword>
<gene>
    <name evidence="1" type="ORF">MF672_000700</name>
</gene>
<sequence>MALMRGVRLAAGLPATAAFAYRTVGRLAGVFDALVAPLVDEIVRDPGERRRARKALREMSLKIGYAVLSYARMTGRGEPMEVAALAGAVTRLYDDLMDGGDDPALDDRLSDLFQARPFAPAGDLERLLAELCYRIAHRLHPLADAGPFLALAELHGFQCQSRRQREPGLPRDVLEKITRGKGALANLTLCSLVRPDLGRRERELVMALGEAFQSLDDCMDVDLDRRNGVRTLASTGALTLSDVARRMRELRPRLVDAYGAKAARPYCGMIYVLLLKAVMARRLPLVGRLLRRAAARSAGLAVFVRGDDALPPARSEGAGREVP</sequence>
<comment type="caution">
    <text evidence="1">The sequence shown here is derived from an EMBL/GenBank/DDBJ whole genome shotgun (WGS) entry which is preliminary data.</text>
</comment>
<dbReference type="CDD" id="cd00385">
    <property type="entry name" value="Isoprenoid_Biosyn_C1"/>
    <property type="match status" value="1"/>
</dbReference>
<name>A0ABT0FK50_9ACTN</name>
<proteinExistence type="predicted"/>
<dbReference type="RefSeq" id="WP_242371588.1">
    <property type="nucleotide sequence ID" value="NZ_JAKRKC020000001.1"/>
</dbReference>
<dbReference type="Proteomes" id="UP001317259">
    <property type="component" value="Unassembled WGS sequence"/>
</dbReference>
<accession>A0ABT0FK50</accession>
<organism evidence="1 2">
    <name type="scientific">Actinomadura luzonensis</name>
    <dbReference type="NCBI Taxonomy" id="2805427"/>
    <lineage>
        <taxon>Bacteria</taxon>
        <taxon>Bacillati</taxon>
        <taxon>Actinomycetota</taxon>
        <taxon>Actinomycetes</taxon>
        <taxon>Streptosporangiales</taxon>
        <taxon>Thermomonosporaceae</taxon>
        <taxon>Actinomadura</taxon>
    </lineage>
</organism>